<evidence type="ECO:0000313" key="3">
    <source>
        <dbReference type="Proteomes" id="UP000184513"/>
    </source>
</evidence>
<dbReference type="AlphaFoldDB" id="A0A1M7Q678"/>
<dbReference type="RefSeq" id="WP_073096604.1">
    <property type="nucleotide sequence ID" value="NZ_FRCY01000014.1"/>
</dbReference>
<organism evidence="2 3">
    <name type="scientific">Cyclobacterium lianum</name>
    <dbReference type="NCBI Taxonomy" id="388280"/>
    <lineage>
        <taxon>Bacteria</taxon>
        <taxon>Pseudomonadati</taxon>
        <taxon>Bacteroidota</taxon>
        <taxon>Cytophagia</taxon>
        <taxon>Cytophagales</taxon>
        <taxon>Cyclobacteriaceae</taxon>
        <taxon>Cyclobacterium</taxon>
    </lineage>
</organism>
<gene>
    <name evidence="2" type="ORF">SAMN04488057_11448</name>
</gene>
<keyword evidence="1" id="KW-1133">Transmembrane helix</keyword>
<keyword evidence="1" id="KW-0472">Membrane</keyword>
<name>A0A1M7Q678_9BACT</name>
<evidence type="ECO:0000313" key="2">
    <source>
        <dbReference type="EMBL" id="SHN25666.1"/>
    </source>
</evidence>
<sequence>MNLDKELQKSIDSLRWKIDTFFVVGIVLAVAALGIYISHLIFPSEINEFFDDEGTDIVNGFTVLLASLSGVLFVYIAFLGQQWQMIYQQQELRENMKEMQELTAQNKIQGNALNEQINKMDRDFVHQNFFRILEQHFNIRDRVKFSYSLEPGTFSKRNTEGRGEDGFEAYFRKVVLWVDDESGWGKKMTEFDKQSFFVENGYPWISKRDDIKNIGNPKNWNFYDIVFANDLTYDEIKFLIRVVITESGFGPYLRSCYYLFSYMYHNSLDEYLDAVEAGMNRFERSFLFYQIATRFEVDNKLILKIWLMEHRFLANIEPKHLLSPGHKGLLYPEGIGPEYKKIHNPHP</sequence>
<keyword evidence="1" id="KW-0812">Transmembrane</keyword>
<keyword evidence="3" id="KW-1185">Reference proteome</keyword>
<evidence type="ECO:0000256" key="1">
    <source>
        <dbReference type="SAM" id="Phobius"/>
    </source>
</evidence>
<evidence type="ECO:0008006" key="4">
    <source>
        <dbReference type="Google" id="ProtNLM"/>
    </source>
</evidence>
<feature type="transmembrane region" description="Helical" evidence="1">
    <location>
        <begin position="21"/>
        <end position="42"/>
    </location>
</feature>
<protein>
    <recommendedName>
        <fullName evidence="4">Phage abortive infection protein</fullName>
    </recommendedName>
</protein>
<dbReference type="Proteomes" id="UP000184513">
    <property type="component" value="Unassembled WGS sequence"/>
</dbReference>
<feature type="transmembrane region" description="Helical" evidence="1">
    <location>
        <begin position="57"/>
        <end position="78"/>
    </location>
</feature>
<dbReference type="OrthoDB" id="838933at2"/>
<proteinExistence type="predicted"/>
<reference evidence="2 3" key="1">
    <citation type="submission" date="2016-11" db="EMBL/GenBank/DDBJ databases">
        <authorList>
            <person name="Jaros S."/>
            <person name="Januszkiewicz K."/>
            <person name="Wedrychowicz H."/>
        </authorList>
    </citation>
    <scope>NUCLEOTIDE SEQUENCE [LARGE SCALE GENOMIC DNA]</scope>
    <source>
        <strain evidence="2 3">CGMCC 1.6102</strain>
    </source>
</reference>
<accession>A0A1M7Q678</accession>
<dbReference type="EMBL" id="FRCY01000014">
    <property type="protein sequence ID" value="SHN25666.1"/>
    <property type="molecule type" value="Genomic_DNA"/>
</dbReference>